<protein>
    <recommendedName>
        <fullName evidence="5">Epoxide hydrolase N-terminal domain-containing protein</fullName>
    </recommendedName>
</protein>
<comment type="similarity">
    <text evidence="1">Belongs to the peptidase S33 family.</text>
</comment>
<evidence type="ECO:0000313" key="6">
    <source>
        <dbReference type="EMBL" id="OSX56444.1"/>
    </source>
</evidence>
<dbReference type="PRINTS" id="PR00412">
    <property type="entry name" value="EPOXHYDRLASE"/>
</dbReference>
<evidence type="ECO:0000259" key="5">
    <source>
        <dbReference type="Pfam" id="PF06441"/>
    </source>
</evidence>
<dbReference type="EMBL" id="KZ110613">
    <property type="protein sequence ID" value="OSX56444.1"/>
    <property type="molecule type" value="Genomic_DNA"/>
</dbReference>
<dbReference type="SUPFAM" id="SSF53474">
    <property type="entry name" value="alpha/beta-Hydrolases"/>
    <property type="match status" value="1"/>
</dbReference>
<dbReference type="STRING" id="670580.A0A1X6MJ53"/>
<dbReference type="PANTHER" id="PTHR21661">
    <property type="entry name" value="EPOXIDE HYDROLASE 1-RELATED"/>
    <property type="match status" value="1"/>
</dbReference>
<dbReference type="InterPro" id="IPR010497">
    <property type="entry name" value="Epoxide_hydro_N"/>
</dbReference>
<evidence type="ECO:0000256" key="3">
    <source>
        <dbReference type="ARBA" id="ARBA00022801"/>
    </source>
</evidence>
<sequence length="403" mass="44785">MGDSEQPFTLSVSDAELEALQRKLELARLPDEVDGAGWDYGVPLADVKRLLARWQNGFDWRAAEATVNKLPQFTRQVEVEGFGELNIHYVHQKSTVKNAIPLLFVHGWPGHFLEVEKLLPLLTAASPDHPSFHVVALSLPCFGFSDAPAKPGFNGAKYVETCNNLMLALGYNEYVVQGGDWGSFIARRLASTYGNQSVKAFHTNFPNVQVPPSLWKNPQQFFAHAVTPYTAAERAGIERTQWFLTKGCGYSHEQKTQPQTLGYALADSPVALLAWIYEKLVQWTDGYPWEDDEVLTWISVYWFSKPGPAASVRIYYETVVSNEHPKIPTSTIPCGLSFFPKEIIVPPKTWARTIGNVVFESEHQSGGHFAAHEKPEELAADVRAMFGKGGPAFGVVSGRVGYD</sequence>
<evidence type="ECO:0000256" key="1">
    <source>
        <dbReference type="ARBA" id="ARBA00010088"/>
    </source>
</evidence>
<dbReference type="InterPro" id="IPR016292">
    <property type="entry name" value="Epoxide_hydrolase"/>
</dbReference>
<evidence type="ECO:0000256" key="4">
    <source>
        <dbReference type="PIRSR" id="PIRSR001112-1"/>
    </source>
</evidence>
<dbReference type="OrthoDB" id="7130006at2759"/>
<feature type="active site" description="Proton donor" evidence="4">
    <location>
        <position position="315"/>
    </location>
</feature>
<evidence type="ECO:0000313" key="7">
    <source>
        <dbReference type="Proteomes" id="UP000194127"/>
    </source>
</evidence>
<dbReference type="PANTHER" id="PTHR21661:SF35">
    <property type="entry name" value="EPOXIDE HYDROLASE"/>
    <property type="match status" value="1"/>
</dbReference>
<dbReference type="GO" id="GO:0004301">
    <property type="term" value="F:epoxide hydrolase activity"/>
    <property type="evidence" value="ECO:0007669"/>
    <property type="project" value="TreeGrafter"/>
</dbReference>
<gene>
    <name evidence="6" type="ORF">POSPLADRAFT_1159917</name>
</gene>
<keyword evidence="7" id="KW-1185">Reference proteome</keyword>
<feature type="active site" description="Proton acceptor" evidence="4">
    <location>
        <position position="368"/>
    </location>
</feature>
<keyword evidence="3" id="KW-0378">Hydrolase</keyword>
<dbReference type="InterPro" id="IPR000639">
    <property type="entry name" value="Epox_hydrolase-like"/>
</dbReference>
<dbReference type="InterPro" id="IPR029058">
    <property type="entry name" value="AB_hydrolase_fold"/>
</dbReference>
<name>A0A1X6MJ53_9APHY</name>
<dbReference type="GeneID" id="36332426"/>
<dbReference type="Pfam" id="PF06441">
    <property type="entry name" value="EHN"/>
    <property type="match status" value="1"/>
</dbReference>
<accession>A0A1X6MJ53</accession>
<dbReference type="AlphaFoldDB" id="A0A1X6MJ53"/>
<proteinExistence type="inferred from homology"/>
<dbReference type="Proteomes" id="UP000194127">
    <property type="component" value="Unassembled WGS sequence"/>
</dbReference>
<dbReference type="PIRSF" id="PIRSF001112">
    <property type="entry name" value="Epoxide_hydrolase"/>
    <property type="match status" value="1"/>
</dbReference>
<dbReference type="Gene3D" id="3.40.50.1820">
    <property type="entry name" value="alpha/beta hydrolase"/>
    <property type="match status" value="1"/>
</dbReference>
<feature type="domain" description="Epoxide hydrolase N-terminal" evidence="5">
    <location>
        <begin position="6"/>
        <end position="115"/>
    </location>
</feature>
<reference evidence="6 7" key="1">
    <citation type="submission" date="2017-04" db="EMBL/GenBank/DDBJ databases">
        <title>Genome Sequence of the Model Brown-Rot Fungus Postia placenta SB12.</title>
        <authorList>
            <consortium name="DOE Joint Genome Institute"/>
            <person name="Gaskell J."/>
            <person name="Kersten P."/>
            <person name="Larrondo L.F."/>
            <person name="Canessa P."/>
            <person name="Martinez D."/>
            <person name="Hibbett D."/>
            <person name="Schmoll M."/>
            <person name="Kubicek C.P."/>
            <person name="Martinez A.T."/>
            <person name="Yadav J."/>
            <person name="Master E."/>
            <person name="Magnuson J.K."/>
            <person name="James T."/>
            <person name="Yaver D."/>
            <person name="Berka R."/>
            <person name="Labutti K."/>
            <person name="Lipzen A."/>
            <person name="Aerts A."/>
            <person name="Barry K."/>
            <person name="Henrissat B."/>
            <person name="Blanchette R."/>
            <person name="Grigoriev I."/>
            <person name="Cullen D."/>
        </authorList>
    </citation>
    <scope>NUCLEOTIDE SEQUENCE [LARGE SCALE GENOMIC DNA]</scope>
    <source>
        <strain evidence="6 7">MAD-698-R-SB12</strain>
    </source>
</reference>
<evidence type="ECO:0000256" key="2">
    <source>
        <dbReference type="ARBA" id="ARBA00022797"/>
    </source>
</evidence>
<dbReference type="RefSeq" id="XP_024333238.1">
    <property type="nucleotide sequence ID" value="XM_024487477.1"/>
</dbReference>
<organism evidence="6 7">
    <name type="scientific">Postia placenta MAD-698-R-SB12</name>
    <dbReference type="NCBI Taxonomy" id="670580"/>
    <lineage>
        <taxon>Eukaryota</taxon>
        <taxon>Fungi</taxon>
        <taxon>Dikarya</taxon>
        <taxon>Basidiomycota</taxon>
        <taxon>Agaricomycotina</taxon>
        <taxon>Agaricomycetes</taxon>
        <taxon>Polyporales</taxon>
        <taxon>Adustoporiaceae</taxon>
        <taxon>Rhodonia</taxon>
    </lineage>
</organism>
<keyword evidence="2" id="KW-0058">Aromatic hydrocarbons catabolism</keyword>
<dbReference type="GO" id="GO:0097176">
    <property type="term" value="P:epoxide metabolic process"/>
    <property type="evidence" value="ECO:0007669"/>
    <property type="project" value="TreeGrafter"/>
</dbReference>
<feature type="active site" description="Nucleophile" evidence="4">
    <location>
        <position position="180"/>
    </location>
</feature>